<feature type="region of interest" description="Disordered" evidence="1">
    <location>
        <begin position="122"/>
        <end position="154"/>
    </location>
</feature>
<evidence type="ECO:0000313" key="2">
    <source>
        <dbReference type="EMBL" id="EYB86152.1"/>
    </source>
</evidence>
<feature type="compositionally biased region" description="Basic residues" evidence="1">
    <location>
        <begin position="134"/>
        <end position="145"/>
    </location>
</feature>
<evidence type="ECO:0000256" key="1">
    <source>
        <dbReference type="SAM" id="MobiDB-lite"/>
    </source>
</evidence>
<protein>
    <submittedName>
        <fullName evidence="2">Uncharacterized protein</fullName>
    </submittedName>
</protein>
<evidence type="ECO:0000313" key="3">
    <source>
        <dbReference type="Proteomes" id="UP000024635"/>
    </source>
</evidence>
<sequence>MHYNALRIAEITGERTEERLLEVQRKYLQRKSLMISKTPIEHIWREEILNEFLERRLQFWEHAWDDGVDEEVLDTTDADDEELELLSDTHHVLPGDSDPDYITDESDFGRTFARESMQHMQNNTTTHAKLSKMSQRRRRPFHTKKGYPPTSSTVAGNIIWKNKMHAHTSL</sequence>
<reference evidence="3" key="1">
    <citation type="journal article" date="2015" name="Nat. Genet.">
        <title>The genome and transcriptome of the zoonotic hookworm Ancylostoma ceylanicum identify infection-specific gene families.</title>
        <authorList>
            <person name="Schwarz E.M."/>
            <person name="Hu Y."/>
            <person name="Antoshechkin I."/>
            <person name="Miller M.M."/>
            <person name="Sternberg P.W."/>
            <person name="Aroian R.V."/>
        </authorList>
    </citation>
    <scope>NUCLEOTIDE SEQUENCE</scope>
    <source>
        <strain evidence="3">HY135</strain>
    </source>
</reference>
<dbReference type="AlphaFoldDB" id="A0A016S734"/>
<accession>A0A016S734</accession>
<organism evidence="2 3">
    <name type="scientific">Ancylostoma ceylanicum</name>
    <dbReference type="NCBI Taxonomy" id="53326"/>
    <lineage>
        <taxon>Eukaryota</taxon>
        <taxon>Metazoa</taxon>
        <taxon>Ecdysozoa</taxon>
        <taxon>Nematoda</taxon>
        <taxon>Chromadorea</taxon>
        <taxon>Rhabditida</taxon>
        <taxon>Rhabditina</taxon>
        <taxon>Rhabditomorpha</taxon>
        <taxon>Strongyloidea</taxon>
        <taxon>Ancylostomatidae</taxon>
        <taxon>Ancylostomatinae</taxon>
        <taxon>Ancylostoma</taxon>
    </lineage>
</organism>
<gene>
    <name evidence="2" type="primary">Acey_s0285.g1370</name>
    <name evidence="2" type="ORF">Y032_0285g1370</name>
</gene>
<dbReference type="Proteomes" id="UP000024635">
    <property type="component" value="Unassembled WGS sequence"/>
</dbReference>
<dbReference type="OrthoDB" id="5905932at2759"/>
<dbReference type="EMBL" id="JARK01001621">
    <property type="protein sequence ID" value="EYB86152.1"/>
    <property type="molecule type" value="Genomic_DNA"/>
</dbReference>
<comment type="caution">
    <text evidence="2">The sequence shown here is derived from an EMBL/GenBank/DDBJ whole genome shotgun (WGS) entry which is preliminary data.</text>
</comment>
<proteinExistence type="predicted"/>
<name>A0A016S734_9BILA</name>
<keyword evidence="3" id="KW-1185">Reference proteome</keyword>